<dbReference type="GO" id="GO:0008270">
    <property type="term" value="F:zinc ion binding"/>
    <property type="evidence" value="ECO:0007669"/>
    <property type="project" value="UniProtKB-KW"/>
</dbReference>
<reference evidence="6" key="1">
    <citation type="submission" date="2023-03" db="EMBL/GenBank/DDBJ databases">
        <title>Massive genome expansion in bonnet fungi (Mycena s.s.) driven by repeated elements and novel gene families across ecological guilds.</title>
        <authorList>
            <consortium name="Lawrence Berkeley National Laboratory"/>
            <person name="Harder C.B."/>
            <person name="Miyauchi S."/>
            <person name="Viragh M."/>
            <person name="Kuo A."/>
            <person name="Thoen E."/>
            <person name="Andreopoulos B."/>
            <person name="Lu D."/>
            <person name="Skrede I."/>
            <person name="Drula E."/>
            <person name="Henrissat B."/>
            <person name="Morin E."/>
            <person name="Kohler A."/>
            <person name="Barry K."/>
            <person name="LaButti K."/>
            <person name="Morin E."/>
            <person name="Salamov A."/>
            <person name="Lipzen A."/>
            <person name="Mereny Z."/>
            <person name="Hegedus B."/>
            <person name="Baldrian P."/>
            <person name="Stursova M."/>
            <person name="Weitz H."/>
            <person name="Taylor A."/>
            <person name="Grigoriev I.V."/>
            <person name="Nagy L.G."/>
            <person name="Martin F."/>
            <person name="Kauserud H."/>
        </authorList>
    </citation>
    <scope>NUCLEOTIDE SEQUENCE</scope>
    <source>
        <strain evidence="6">9284</strain>
    </source>
</reference>
<keyword evidence="2 4" id="KW-0863">Zinc-finger</keyword>
<evidence type="ECO:0000256" key="3">
    <source>
        <dbReference type="ARBA" id="ARBA00022833"/>
    </source>
</evidence>
<evidence type="ECO:0000313" key="7">
    <source>
        <dbReference type="Proteomes" id="UP001221142"/>
    </source>
</evidence>
<evidence type="ECO:0000256" key="2">
    <source>
        <dbReference type="ARBA" id="ARBA00022771"/>
    </source>
</evidence>
<keyword evidence="7" id="KW-1185">Reference proteome</keyword>
<protein>
    <recommendedName>
        <fullName evidence="5">MYND-type domain-containing protein</fullName>
    </recommendedName>
</protein>
<dbReference type="Proteomes" id="UP001221142">
    <property type="component" value="Unassembled WGS sequence"/>
</dbReference>
<comment type="caution">
    <text evidence="6">The sequence shown here is derived from an EMBL/GenBank/DDBJ whole genome shotgun (WGS) entry which is preliminary data.</text>
</comment>
<dbReference type="Pfam" id="PF01753">
    <property type="entry name" value="zf-MYND"/>
    <property type="match status" value="1"/>
</dbReference>
<evidence type="ECO:0000256" key="4">
    <source>
        <dbReference type="PROSITE-ProRule" id="PRU00134"/>
    </source>
</evidence>
<organism evidence="6 7">
    <name type="scientific">Roridomyces roridus</name>
    <dbReference type="NCBI Taxonomy" id="1738132"/>
    <lineage>
        <taxon>Eukaryota</taxon>
        <taxon>Fungi</taxon>
        <taxon>Dikarya</taxon>
        <taxon>Basidiomycota</taxon>
        <taxon>Agaricomycotina</taxon>
        <taxon>Agaricomycetes</taxon>
        <taxon>Agaricomycetidae</taxon>
        <taxon>Agaricales</taxon>
        <taxon>Marasmiineae</taxon>
        <taxon>Mycenaceae</taxon>
        <taxon>Roridomyces</taxon>
    </lineage>
</organism>
<feature type="domain" description="MYND-type" evidence="5">
    <location>
        <begin position="8"/>
        <end position="44"/>
    </location>
</feature>
<evidence type="ECO:0000259" key="5">
    <source>
        <dbReference type="PROSITE" id="PS50865"/>
    </source>
</evidence>
<keyword evidence="3" id="KW-0862">Zinc</keyword>
<proteinExistence type="predicted"/>
<dbReference type="AlphaFoldDB" id="A0AAD7BDP0"/>
<dbReference type="EMBL" id="JARKIF010000020">
    <property type="protein sequence ID" value="KAJ7617735.1"/>
    <property type="molecule type" value="Genomic_DNA"/>
</dbReference>
<dbReference type="InterPro" id="IPR002893">
    <property type="entry name" value="Znf_MYND"/>
</dbReference>
<evidence type="ECO:0000313" key="6">
    <source>
        <dbReference type="EMBL" id="KAJ7617735.1"/>
    </source>
</evidence>
<accession>A0AAD7BDP0</accession>
<dbReference type="SUPFAM" id="SSF144232">
    <property type="entry name" value="HIT/MYND zinc finger-like"/>
    <property type="match status" value="1"/>
</dbReference>
<name>A0AAD7BDP0_9AGAR</name>
<gene>
    <name evidence="6" type="ORF">FB45DRAFT_932559</name>
</gene>
<sequence length="295" mass="33149">MMSDSPTLCVCGEPADNRCSACKTVSYCSKECQRGDWKTHKAACKAATSAGSSFDVPSHASLRRGSPTDLQQLIRVGAQHSIYQSTMQLGLEPELICGATGAGFYEEQHGYGKFWRLDASVREEWETEAQVHHRKAQRFWKTYLSPITCVSHVLTISLTDPRKWVDIVLDARLPSDNQPMWQNQQNTALLDIFARDGPWYADKDCFRLSSGTMVLLAHGQPTTDLIDQVVRRCLSWTRPYEELDTLLYGVVLPLQKYWPDVVGTRILDLCFVMLSPGRPGPNAGRRVPGDRILEV</sequence>
<dbReference type="PROSITE" id="PS50865">
    <property type="entry name" value="ZF_MYND_2"/>
    <property type="match status" value="1"/>
</dbReference>
<keyword evidence="1" id="KW-0479">Metal-binding</keyword>
<evidence type="ECO:0000256" key="1">
    <source>
        <dbReference type="ARBA" id="ARBA00022723"/>
    </source>
</evidence>
<dbReference type="Gene3D" id="6.10.140.2220">
    <property type="match status" value="1"/>
</dbReference>